<evidence type="ECO:0000256" key="2">
    <source>
        <dbReference type="ARBA" id="ARBA00022801"/>
    </source>
</evidence>
<dbReference type="Gene3D" id="3.20.20.140">
    <property type="entry name" value="Metal-dependent hydrolases"/>
    <property type="match status" value="1"/>
</dbReference>
<comment type="caution">
    <text evidence="4">The sequence shown here is derived from an EMBL/GenBank/DDBJ whole genome shotgun (WGS) entry which is preliminary data.</text>
</comment>
<dbReference type="CDD" id="cd01293">
    <property type="entry name" value="Bact_CD"/>
    <property type="match status" value="1"/>
</dbReference>
<keyword evidence="1" id="KW-0479">Metal-binding</keyword>
<dbReference type="InterPro" id="IPR032466">
    <property type="entry name" value="Metal_Hydrolase"/>
</dbReference>
<dbReference type="RefSeq" id="WP_183394527.1">
    <property type="nucleotide sequence ID" value="NZ_JACIDR010000002.1"/>
</dbReference>
<dbReference type="SUPFAM" id="SSF51338">
    <property type="entry name" value="Composite domain of metallo-dependent hydrolases"/>
    <property type="match status" value="1"/>
</dbReference>
<dbReference type="InterPro" id="IPR011059">
    <property type="entry name" value="Metal-dep_hydrolase_composite"/>
</dbReference>
<evidence type="ECO:0000313" key="4">
    <source>
        <dbReference type="EMBL" id="MBB3972635.1"/>
    </source>
</evidence>
<dbReference type="FunFam" id="3.20.20.140:FF:000019">
    <property type="entry name" value="Cytosine deaminase"/>
    <property type="match status" value="1"/>
</dbReference>
<reference evidence="4 5" key="1">
    <citation type="submission" date="2020-08" db="EMBL/GenBank/DDBJ databases">
        <title>Genomic Encyclopedia of Type Strains, Phase IV (KMG-IV): sequencing the most valuable type-strain genomes for metagenomic binning, comparative biology and taxonomic classification.</title>
        <authorList>
            <person name="Goeker M."/>
        </authorList>
    </citation>
    <scope>NUCLEOTIDE SEQUENCE [LARGE SCALE GENOMIC DNA]</scope>
    <source>
        <strain evidence="4 5">DSM 25481</strain>
    </source>
</reference>
<dbReference type="SUPFAM" id="SSF51556">
    <property type="entry name" value="Metallo-dependent hydrolases"/>
    <property type="match status" value="1"/>
</dbReference>
<accession>A0A7W6GEV6</accession>
<sequence>MDIVLRGVRIDDERPLVDIGVESGRIVEIAETIEGRGDEEIEAGGRVALPGFVEPHLHLEKAFLHRRLPARTGTLEEAIRVTGVLKAQQEREDVLERSRRVLDMAVRNGTTLIRAHPDVDPIQGLIGVETAVELRKEYQDLLDLQIVAFPQEGILKAAGVDDLMEQALDMGADVVGGCPYNELSWDDTKAHIDKVFDLAARRGLPIDMHVDFADDADDRRFASARYIAEKTIETGYQGRVALGHVTSLGALSPDEAKPVIDLLRRADIHIVTLPATDVYLGGRKDEARPRRGLTPVRALHEAGVNVAYSSNNIRNAFTPFGRADPLQIGNLLAHLVQFGTPDQQAEILKMGTVNAARVVGVSDDYGLAVGKQADIVILDTLTVADALLDLPARSWVLKRGRVTVVTTVESRVCRGCGENHSLKAPQAAPR</sequence>
<gene>
    <name evidence="4" type="ORF">GGR24_001292</name>
</gene>
<evidence type="ECO:0000256" key="1">
    <source>
        <dbReference type="ARBA" id="ARBA00022723"/>
    </source>
</evidence>
<dbReference type="GO" id="GO:0046872">
    <property type="term" value="F:metal ion binding"/>
    <property type="evidence" value="ECO:0007669"/>
    <property type="project" value="UniProtKB-KW"/>
</dbReference>
<dbReference type="EMBL" id="JACIDR010000002">
    <property type="protein sequence ID" value="MBB3972635.1"/>
    <property type="molecule type" value="Genomic_DNA"/>
</dbReference>
<dbReference type="PANTHER" id="PTHR32027">
    <property type="entry name" value="CYTOSINE DEAMINASE"/>
    <property type="match status" value="1"/>
</dbReference>
<evidence type="ECO:0000259" key="3">
    <source>
        <dbReference type="Pfam" id="PF07969"/>
    </source>
</evidence>
<name>A0A7W6GEV6_9HYPH</name>
<evidence type="ECO:0000313" key="5">
    <source>
        <dbReference type="Proteomes" id="UP000528964"/>
    </source>
</evidence>
<dbReference type="AlphaFoldDB" id="A0A7W6GEV6"/>
<feature type="domain" description="Amidohydrolase 3" evidence="3">
    <location>
        <begin position="81"/>
        <end position="403"/>
    </location>
</feature>
<protein>
    <submittedName>
        <fullName evidence="4">Cytosine deaminase</fullName>
        <ecNumber evidence="4">3.5.4.1</ecNumber>
    </submittedName>
</protein>
<dbReference type="EC" id="3.5.4.1" evidence="4"/>
<dbReference type="Pfam" id="PF07969">
    <property type="entry name" value="Amidohydro_3"/>
    <property type="match status" value="1"/>
</dbReference>
<dbReference type="InterPro" id="IPR013108">
    <property type="entry name" value="Amidohydro_3"/>
</dbReference>
<keyword evidence="5" id="KW-1185">Reference proteome</keyword>
<dbReference type="InterPro" id="IPR052349">
    <property type="entry name" value="Metallo-hydrolase_Enzymes"/>
</dbReference>
<proteinExistence type="predicted"/>
<dbReference type="PANTHER" id="PTHR32027:SF9">
    <property type="entry name" value="BLL3847 PROTEIN"/>
    <property type="match status" value="1"/>
</dbReference>
<dbReference type="Gene3D" id="2.30.40.10">
    <property type="entry name" value="Urease, subunit C, domain 1"/>
    <property type="match status" value="1"/>
</dbReference>
<organism evidence="4 5">
    <name type="scientific">Hansschlegelia beijingensis</name>
    <dbReference type="NCBI Taxonomy" id="1133344"/>
    <lineage>
        <taxon>Bacteria</taxon>
        <taxon>Pseudomonadati</taxon>
        <taxon>Pseudomonadota</taxon>
        <taxon>Alphaproteobacteria</taxon>
        <taxon>Hyphomicrobiales</taxon>
        <taxon>Methylopilaceae</taxon>
        <taxon>Hansschlegelia</taxon>
    </lineage>
</organism>
<dbReference type="Proteomes" id="UP000528964">
    <property type="component" value="Unassembled WGS sequence"/>
</dbReference>
<dbReference type="GO" id="GO:0004131">
    <property type="term" value="F:cytosine deaminase activity"/>
    <property type="evidence" value="ECO:0007669"/>
    <property type="project" value="UniProtKB-EC"/>
</dbReference>
<keyword evidence="2 4" id="KW-0378">Hydrolase</keyword>